<dbReference type="EMBL" id="NHYE01001182">
    <property type="protein sequence ID" value="PPQ97837.1"/>
    <property type="molecule type" value="Genomic_DNA"/>
</dbReference>
<feature type="transmembrane region" description="Helical" evidence="1">
    <location>
        <begin position="114"/>
        <end position="137"/>
    </location>
</feature>
<feature type="transmembrane region" description="Helical" evidence="1">
    <location>
        <begin position="143"/>
        <end position="161"/>
    </location>
</feature>
<gene>
    <name evidence="2" type="ORF">CVT26_012947</name>
</gene>
<name>A0A409Y495_9AGAR</name>
<reference evidence="2 3" key="1">
    <citation type="journal article" date="2018" name="Evol. Lett.">
        <title>Horizontal gene cluster transfer increased hallucinogenic mushroom diversity.</title>
        <authorList>
            <person name="Reynolds H.T."/>
            <person name="Vijayakumar V."/>
            <person name="Gluck-Thaler E."/>
            <person name="Korotkin H.B."/>
            <person name="Matheny P.B."/>
            <person name="Slot J.C."/>
        </authorList>
    </citation>
    <scope>NUCLEOTIDE SEQUENCE [LARGE SCALE GENOMIC DNA]</scope>
    <source>
        <strain evidence="2 3">SRW20</strain>
    </source>
</reference>
<evidence type="ECO:0000256" key="1">
    <source>
        <dbReference type="SAM" id="Phobius"/>
    </source>
</evidence>
<keyword evidence="1" id="KW-1133">Transmembrane helix</keyword>
<organism evidence="2 3">
    <name type="scientific">Gymnopilus dilepis</name>
    <dbReference type="NCBI Taxonomy" id="231916"/>
    <lineage>
        <taxon>Eukaryota</taxon>
        <taxon>Fungi</taxon>
        <taxon>Dikarya</taxon>
        <taxon>Basidiomycota</taxon>
        <taxon>Agaricomycotina</taxon>
        <taxon>Agaricomycetes</taxon>
        <taxon>Agaricomycetidae</taxon>
        <taxon>Agaricales</taxon>
        <taxon>Agaricineae</taxon>
        <taxon>Hymenogastraceae</taxon>
        <taxon>Gymnopilus</taxon>
    </lineage>
</organism>
<dbReference type="OrthoDB" id="3046318at2759"/>
<dbReference type="InParanoid" id="A0A409Y495"/>
<evidence type="ECO:0000313" key="2">
    <source>
        <dbReference type="EMBL" id="PPQ97837.1"/>
    </source>
</evidence>
<protein>
    <submittedName>
        <fullName evidence="2">Uncharacterized protein</fullName>
    </submittedName>
</protein>
<comment type="caution">
    <text evidence="2">The sequence shown here is derived from an EMBL/GenBank/DDBJ whole genome shotgun (WGS) entry which is preliminary data.</text>
</comment>
<keyword evidence="1" id="KW-0812">Transmembrane</keyword>
<proteinExistence type="predicted"/>
<feature type="transmembrane region" description="Helical" evidence="1">
    <location>
        <begin position="68"/>
        <end position="93"/>
    </location>
</feature>
<evidence type="ECO:0000313" key="3">
    <source>
        <dbReference type="Proteomes" id="UP000284706"/>
    </source>
</evidence>
<dbReference type="AlphaFoldDB" id="A0A409Y495"/>
<dbReference type="STRING" id="231916.A0A409Y495"/>
<keyword evidence="3" id="KW-1185">Reference proteome</keyword>
<sequence length="213" mass="23443">MANSVKTLSLPYIVYMVFLSASIAIQFKHPSSIDRRNGLYCTVSGIPLYVPDTFGMETSLLSGISRRYSVPISSVIFLALIMGFEVSILLRYYSGRKLIASSFPLATTTTSRGLIIRITLFNVYLVFTLSASVVFLLGKIEAWAYMIQASVPLAAFAVFATQKNVVRTWLFWVGAKEASYSGRGTPPFRQATTEDLNLSLPTLSIITIDGQVP</sequence>
<keyword evidence="1" id="KW-0472">Membrane</keyword>
<accession>A0A409Y495</accession>
<feature type="transmembrane region" description="Helical" evidence="1">
    <location>
        <begin position="12"/>
        <end position="27"/>
    </location>
</feature>
<dbReference type="Proteomes" id="UP000284706">
    <property type="component" value="Unassembled WGS sequence"/>
</dbReference>